<dbReference type="RefSeq" id="WP_173135382.1">
    <property type="nucleotide sequence ID" value="NZ_JABRWJ010000023.1"/>
</dbReference>
<gene>
    <name evidence="1" type="ORF">HLB44_35705</name>
</gene>
<dbReference type="EMBL" id="JABRWJ010000023">
    <property type="protein sequence ID" value="NRF72337.1"/>
    <property type="molecule type" value="Genomic_DNA"/>
</dbReference>
<sequence length="115" mass="12545">MIPVWQDEIHVAHHDASRCGIMMLSKWGLQMRTTITLDPDVKALLAEAAYRSGKPFKVTLNDAVRAGLAPRYGKAPAPDWPCHDLGSARVDLTKALALADELEDQEQAAKLARGA</sequence>
<keyword evidence="2" id="KW-1185">Reference proteome</keyword>
<evidence type="ECO:0000313" key="2">
    <source>
        <dbReference type="Proteomes" id="UP000737171"/>
    </source>
</evidence>
<dbReference type="Proteomes" id="UP000737171">
    <property type="component" value="Unassembled WGS sequence"/>
</dbReference>
<reference evidence="1 2" key="1">
    <citation type="submission" date="2020-05" db="EMBL/GenBank/DDBJ databases">
        <title>Aquincola sp. isolate from soil.</title>
        <authorList>
            <person name="Han J."/>
            <person name="Kim D.-U."/>
        </authorList>
    </citation>
    <scope>NUCLEOTIDE SEQUENCE [LARGE SCALE GENOMIC DNA]</scope>
    <source>
        <strain evidence="1 2">S2</strain>
    </source>
</reference>
<name>A0ABX2EV46_9BURK</name>
<evidence type="ECO:0000313" key="1">
    <source>
        <dbReference type="EMBL" id="NRF72337.1"/>
    </source>
</evidence>
<proteinExistence type="predicted"/>
<comment type="caution">
    <text evidence="1">The sequence shown here is derived from an EMBL/GenBank/DDBJ whole genome shotgun (WGS) entry which is preliminary data.</text>
</comment>
<protein>
    <submittedName>
        <fullName evidence="1">Antitoxin</fullName>
    </submittedName>
</protein>
<accession>A0ABX2EV46</accession>
<organism evidence="1 2">
    <name type="scientific">Pseudaquabacterium terrae</name>
    <dbReference type="NCBI Taxonomy" id="2732868"/>
    <lineage>
        <taxon>Bacteria</taxon>
        <taxon>Pseudomonadati</taxon>
        <taxon>Pseudomonadota</taxon>
        <taxon>Betaproteobacteria</taxon>
        <taxon>Burkholderiales</taxon>
        <taxon>Sphaerotilaceae</taxon>
        <taxon>Pseudaquabacterium</taxon>
    </lineage>
</organism>